<keyword evidence="2" id="KW-0560">Oxidoreductase</keyword>
<dbReference type="STRING" id="1214573.A0A0G2FG39"/>
<dbReference type="AlphaFoldDB" id="A0A0G2FG39"/>
<keyword evidence="4" id="KW-1185">Reference proteome</keyword>
<organism evidence="3 4">
    <name type="scientific">Diaporthe ampelina</name>
    <dbReference type="NCBI Taxonomy" id="1214573"/>
    <lineage>
        <taxon>Eukaryota</taxon>
        <taxon>Fungi</taxon>
        <taxon>Dikarya</taxon>
        <taxon>Ascomycota</taxon>
        <taxon>Pezizomycotina</taxon>
        <taxon>Sordariomycetes</taxon>
        <taxon>Sordariomycetidae</taxon>
        <taxon>Diaporthales</taxon>
        <taxon>Diaporthaceae</taxon>
        <taxon>Diaporthe</taxon>
    </lineage>
</organism>
<evidence type="ECO:0000256" key="2">
    <source>
        <dbReference type="ARBA" id="ARBA00023002"/>
    </source>
</evidence>
<dbReference type="InterPro" id="IPR036291">
    <property type="entry name" value="NAD(P)-bd_dom_sf"/>
</dbReference>
<comment type="similarity">
    <text evidence="1">Belongs to the short-chain dehydrogenases/reductases (SDR) family.</text>
</comment>
<reference evidence="3 4" key="1">
    <citation type="submission" date="2015-05" db="EMBL/GenBank/DDBJ databases">
        <title>Distinctive expansion of gene families associated with plant cell wall degradation and secondary metabolism in the genomes of grapevine trunk pathogens.</title>
        <authorList>
            <person name="Lawrence D.P."/>
            <person name="Travadon R."/>
            <person name="Rolshausen P.E."/>
            <person name="Baumgartner K."/>
        </authorList>
    </citation>
    <scope>NUCLEOTIDE SEQUENCE [LARGE SCALE GENOMIC DNA]</scope>
    <source>
        <strain evidence="3">DA912</strain>
    </source>
</reference>
<dbReference type="SUPFAM" id="SSF51735">
    <property type="entry name" value="NAD(P)-binding Rossmann-fold domains"/>
    <property type="match status" value="1"/>
</dbReference>
<gene>
    <name evidence="3" type="ORF">UCDDA912_g06930</name>
</gene>
<accession>A0A0G2FG39</accession>
<sequence length="292" mass="30900">MAEFQINNEDLTSLKGKVVIITGGSSGIGQGTVQLLSSLGASVVNADVAPPAESADKSVTFIKTDVSKWADLLALFKKTKEIHGRIDHVFANAGLGPRADYFSTEVDEKGDLKEPSYELLDVSLKGVMNTTTLAIYYFRQQPEGGSVVINGSVMGIQRCRAADYATAKAAVHGFARGLHPIIAAHKLPIRINAVAPTWTNSSVLPGLEDIMAKIGVEVQPASAVARAAALLMADGARHGQSIHVQCGKFKEIDEAVILPVAEAIRGPDYPSEDWVLARAMEVLAEAAAKGQA</sequence>
<dbReference type="Pfam" id="PF00106">
    <property type="entry name" value="adh_short"/>
    <property type="match status" value="1"/>
</dbReference>
<dbReference type="EMBL" id="LCUC01000258">
    <property type="protein sequence ID" value="KKY33106.1"/>
    <property type="molecule type" value="Genomic_DNA"/>
</dbReference>
<name>A0A0G2FG39_9PEZI</name>
<dbReference type="PANTHER" id="PTHR43180:SF10">
    <property type="entry name" value="NAD(P)-BINDING PROTEIN"/>
    <property type="match status" value="1"/>
</dbReference>
<proteinExistence type="inferred from homology"/>
<dbReference type="GO" id="GO:0016491">
    <property type="term" value="F:oxidoreductase activity"/>
    <property type="evidence" value="ECO:0007669"/>
    <property type="project" value="UniProtKB-KW"/>
</dbReference>
<dbReference type="PRINTS" id="PR00081">
    <property type="entry name" value="GDHRDH"/>
</dbReference>
<comment type="caution">
    <text evidence="3">The sequence shown here is derived from an EMBL/GenBank/DDBJ whole genome shotgun (WGS) entry which is preliminary data.</text>
</comment>
<evidence type="ECO:0000313" key="3">
    <source>
        <dbReference type="EMBL" id="KKY33106.1"/>
    </source>
</evidence>
<dbReference type="InterPro" id="IPR002347">
    <property type="entry name" value="SDR_fam"/>
</dbReference>
<protein>
    <submittedName>
        <fullName evidence="3">Putative short chain dehydrogenase</fullName>
    </submittedName>
</protein>
<evidence type="ECO:0000313" key="4">
    <source>
        <dbReference type="Proteomes" id="UP000034680"/>
    </source>
</evidence>
<dbReference type="OrthoDB" id="5371740at2759"/>
<dbReference type="PANTHER" id="PTHR43180">
    <property type="entry name" value="3-OXOACYL-(ACYL-CARRIER-PROTEIN) REDUCTASE (AFU_ORTHOLOGUE AFUA_6G11210)"/>
    <property type="match status" value="1"/>
</dbReference>
<dbReference type="Gene3D" id="3.40.50.720">
    <property type="entry name" value="NAD(P)-binding Rossmann-like Domain"/>
    <property type="match status" value="1"/>
</dbReference>
<evidence type="ECO:0000256" key="1">
    <source>
        <dbReference type="ARBA" id="ARBA00006484"/>
    </source>
</evidence>
<dbReference type="Proteomes" id="UP000034680">
    <property type="component" value="Unassembled WGS sequence"/>
</dbReference>
<reference evidence="3 4" key="2">
    <citation type="submission" date="2015-05" db="EMBL/GenBank/DDBJ databases">
        <authorList>
            <person name="Morales-Cruz A."/>
            <person name="Amrine K.C."/>
            <person name="Cantu D."/>
        </authorList>
    </citation>
    <scope>NUCLEOTIDE SEQUENCE [LARGE SCALE GENOMIC DNA]</scope>
    <source>
        <strain evidence="3">DA912</strain>
    </source>
</reference>